<reference evidence="2" key="1">
    <citation type="submission" date="2020-09" db="EMBL/GenBank/DDBJ databases">
        <authorList>
            <person name="Kikuchi T."/>
        </authorList>
    </citation>
    <scope>NUCLEOTIDE SEQUENCE</scope>
    <source>
        <strain evidence="2">SH1</strain>
    </source>
</reference>
<organism evidence="2 3">
    <name type="scientific">Bursaphelenchus okinawaensis</name>
    <dbReference type="NCBI Taxonomy" id="465554"/>
    <lineage>
        <taxon>Eukaryota</taxon>
        <taxon>Metazoa</taxon>
        <taxon>Ecdysozoa</taxon>
        <taxon>Nematoda</taxon>
        <taxon>Chromadorea</taxon>
        <taxon>Rhabditida</taxon>
        <taxon>Tylenchina</taxon>
        <taxon>Tylenchomorpha</taxon>
        <taxon>Aphelenchoidea</taxon>
        <taxon>Aphelenchoididae</taxon>
        <taxon>Bursaphelenchus</taxon>
    </lineage>
</organism>
<proteinExistence type="predicted"/>
<dbReference type="EMBL" id="CAJFCW020000001">
    <property type="protein sequence ID" value="CAG9079396.1"/>
    <property type="molecule type" value="Genomic_DNA"/>
</dbReference>
<feature type="region of interest" description="Disordered" evidence="1">
    <location>
        <begin position="18"/>
        <end position="40"/>
    </location>
</feature>
<accession>A0A811JQZ4</accession>
<evidence type="ECO:0000313" key="3">
    <source>
        <dbReference type="Proteomes" id="UP000614601"/>
    </source>
</evidence>
<evidence type="ECO:0000256" key="1">
    <source>
        <dbReference type="SAM" id="MobiDB-lite"/>
    </source>
</evidence>
<protein>
    <submittedName>
        <fullName evidence="2">Uncharacterized protein</fullName>
    </submittedName>
</protein>
<sequence length="156" mass="18253">MLVVYSAPQRSWFTPAQRASSSAFEAMPPRPCTDRRLPVQPSREESLRRLVLCHSMAKKIKYAKEEEERQRRKMEQKRRVQHVKQLNSSRLYALQDEHLTLPKRRHVELSLIDDLCQPMDRSSDPLQPLFHSSPFDEPADDMPPLIQSVVDFLMDA</sequence>
<evidence type="ECO:0000313" key="2">
    <source>
        <dbReference type="EMBL" id="CAD5205822.1"/>
    </source>
</evidence>
<dbReference type="AlphaFoldDB" id="A0A811JQZ4"/>
<keyword evidence="3" id="KW-1185">Reference proteome</keyword>
<dbReference type="Proteomes" id="UP000614601">
    <property type="component" value="Unassembled WGS sequence"/>
</dbReference>
<dbReference type="OrthoDB" id="10387341at2759"/>
<dbReference type="EMBL" id="CAJFDH010000001">
    <property type="protein sequence ID" value="CAD5205822.1"/>
    <property type="molecule type" value="Genomic_DNA"/>
</dbReference>
<dbReference type="Proteomes" id="UP000783686">
    <property type="component" value="Unassembled WGS sequence"/>
</dbReference>
<name>A0A811JQZ4_9BILA</name>
<gene>
    <name evidence="2" type="ORF">BOKJ2_LOCUS506</name>
</gene>
<comment type="caution">
    <text evidence="2">The sequence shown here is derived from an EMBL/GenBank/DDBJ whole genome shotgun (WGS) entry which is preliminary data.</text>
</comment>